<sequence length="129" mass="13563">MTGRVIDPAPRVVEPVRTGWVQPTEVSVHPRQGGDDGHAEAAQGQEPGDAEEEDGADGEPYGAGDKDQRGKEDETEGSDGDGETSEDEQDGAGDEKGQESDELGGVWRMVLEFSKECGVGYWGSSLGLG</sequence>
<proteinExistence type="predicted"/>
<evidence type="ECO:0000256" key="1">
    <source>
        <dbReference type="SAM" id="MobiDB-lite"/>
    </source>
</evidence>
<dbReference type="Proteomes" id="UP000619265">
    <property type="component" value="Unassembled WGS sequence"/>
</dbReference>
<dbReference type="Gramene" id="Jr06_13750_p2">
    <property type="protein sequence ID" value="cds.Jr06_13750_p2"/>
    <property type="gene ID" value="Jr06_13750"/>
</dbReference>
<evidence type="ECO:0000313" key="2">
    <source>
        <dbReference type="EMBL" id="KAF5468973.1"/>
    </source>
</evidence>
<organism evidence="2 3">
    <name type="scientific">Juglans regia</name>
    <name type="common">English walnut</name>
    <dbReference type="NCBI Taxonomy" id="51240"/>
    <lineage>
        <taxon>Eukaryota</taxon>
        <taxon>Viridiplantae</taxon>
        <taxon>Streptophyta</taxon>
        <taxon>Embryophyta</taxon>
        <taxon>Tracheophyta</taxon>
        <taxon>Spermatophyta</taxon>
        <taxon>Magnoliopsida</taxon>
        <taxon>eudicotyledons</taxon>
        <taxon>Gunneridae</taxon>
        <taxon>Pentapetalae</taxon>
        <taxon>rosids</taxon>
        <taxon>fabids</taxon>
        <taxon>Fagales</taxon>
        <taxon>Juglandaceae</taxon>
        <taxon>Juglans</taxon>
    </lineage>
</organism>
<feature type="compositionally biased region" description="Acidic residues" evidence="1">
    <location>
        <begin position="48"/>
        <end position="57"/>
    </location>
</feature>
<dbReference type="EMBL" id="LIHL02000006">
    <property type="protein sequence ID" value="KAF5468973.1"/>
    <property type="molecule type" value="Genomic_DNA"/>
</dbReference>
<comment type="caution">
    <text evidence="2">The sequence shown here is derived from an EMBL/GenBank/DDBJ whole genome shotgun (WGS) entry which is preliminary data.</text>
</comment>
<feature type="compositionally biased region" description="Acidic residues" evidence="1">
    <location>
        <begin position="73"/>
        <end position="92"/>
    </location>
</feature>
<dbReference type="AlphaFoldDB" id="A0A833XN48"/>
<reference evidence="2" key="2">
    <citation type="submission" date="2020-03" db="EMBL/GenBank/DDBJ databases">
        <title>Walnut 2.0.</title>
        <authorList>
            <person name="Marrano A."/>
            <person name="Britton M."/>
            <person name="Zimin A.V."/>
            <person name="Zaini P.A."/>
            <person name="Workman R."/>
            <person name="Puiu D."/>
            <person name="Bianco L."/>
            <person name="Allen B.J."/>
            <person name="Troggio M."/>
            <person name="Leslie C.A."/>
            <person name="Timp W."/>
            <person name="Dendekar A."/>
            <person name="Salzberg S.L."/>
            <person name="Neale D.B."/>
        </authorList>
    </citation>
    <scope>NUCLEOTIDE SEQUENCE</scope>
    <source>
        <tissue evidence="2">Leaves</tissue>
    </source>
</reference>
<gene>
    <name evidence="2" type="ORF">F2P56_013079</name>
</gene>
<feature type="region of interest" description="Disordered" evidence="1">
    <location>
        <begin position="1"/>
        <end position="103"/>
    </location>
</feature>
<evidence type="ECO:0000313" key="3">
    <source>
        <dbReference type="Proteomes" id="UP000619265"/>
    </source>
</evidence>
<accession>A0A833XN48</accession>
<protein>
    <submittedName>
        <fullName evidence="2">Uncharacterized protein</fullName>
    </submittedName>
</protein>
<reference evidence="2" key="1">
    <citation type="submission" date="2015-10" db="EMBL/GenBank/DDBJ databases">
        <authorList>
            <person name="Martinez-Garcia P.J."/>
            <person name="Crepeau M.W."/>
            <person name="Puiu D."/>
            <person name="Gonzalez-Ibeas D."/>
            <person name="Whalen J."/>
            <person name="Stevens K."/>
            <person name="Paul R."/>
            <person name="Butterfield T."/>
            <person name="Britton M."/>
            <person name="Reagan R."/>
            <person name="Chakraborty S."/>
            <person name="Walawage S.L."/>
            <person name="Vasquez-Gross H.A."/>
            <person name="Cardeno C."/>
            <person name="Famula R."/>
            <person name="Pratt K."/>
            <person name="Kuruganti S."/>
            <person name="Aradhya M.K."/>
            <person name="Leslie C.A."/>
            <person name="Dandekar A.M."/>
            <person name="Salzberg S.L."/>
            <person name="Wegrzyn J.L."/>
            <person name="Langley C.H."/>
            <person name="Neale D.B."/>
        </authorList>
    </citation>
    <scope>NUCLEOTIDE SEQUENCE</scope>
    <source>
        <tissue evidence="2">Leaves</tissue>
    </source>
</reference>
<name>A0A833XN48_JUGRE</name>